<dbReference type="AlphaFoldDB" id="A0AAV8RE52"/>
<feature type="region of interest" description="Disordered" evidence="1">
    <location>
        <begin position="54"/>
        <end position="75"/>
    </location>
</feature>
<evidence type="ECO:0000313" key="3">
    <source>
        <dbReference type="Proteomes" id="UP001222027"/>
    </source>
</evidence>
<dbReference type="EMBL" id="JAQQAF010000003">
    <property type="protein sequence ID" value="KAJ8501181.1"/>
    <property type="molecule type" value="Genomic_DNA"/>
</dbReference>
<evidence type="ECO:0000256" key="1">
    <source>
        <dbReference type="SAM" id="MobiDB-lite"/>
    </source>
</evidence>
<evidence type="ECO:0000313" key="2">
    <source>
        <dbReference type="EMBL" id="KAJ8501181.1"/>
    </source>
</evidence>
<name>A0AAV8RE52_ENSVE</name>
<accession>A0AAV8RE52</accession>
<sequence length="75" mass="7894">MAPYACASSSRQRVQPCPPPLRFGGRGGKGKALAHMTSPCEPLMAAQHPLPPMGFGLSAEDKSKPALLPKKRIGL</sequence>
<reference evidence="2 3" key="1">
    <citation type="submission" date="2022-12" db="EMBL/GenBank/DDBJ databases">
        <title>Chromosome-scale assembly of the Ensete ventricosum genome.</title>
        <authorList>
            <person name="Dussert Y."/>
            <person name="Stocks J."/>
            <person name="Wendawek A."/>
            <person name="Woldeyes F."/>
            <person name="Nichols R.A."/>
            <person name="Borrell J.S."/>
        </authorList>
    </citation>
    <scope>NUCLEOTIDE SEQUENCE [LARGE SCALE GENOMIC DNA]</scope>
    <source>
        <strain evidence="3">cv. Maze</strain>
        <tissue evidence="2">Seeds</tissue>
    </source>
</reference>
<proteinExistence type="predicted"/>
<dbReference type="Proteomes" id="UP001222027">
    <property type="component" value="Unassembled WGS sequence"/>
</dbReference>
<protein>
    <submittedName>
        <fullName evidence="2">Uncharacterized protein</fullName>
    </submittedName>
</protein>
<comment type="caution">
    <text evidence="2">The sequence shown here is derived from an EMBL/GenBank/DDBJ whole genome shotgun (WGS) entry which is preliminary data.</text>
</comment>
<keyword evidence="3" id="KW-1185">Reference proteome</keyword>
<feature type="region of interest" description="Disordered" evidence="1">
    <location>
        <begin position="1"/>
        <end position="34"/>
    </location>
</feature>
<organism evidence="2 3">
    <name type="scientific">Ensete ventricosum</name>
    <name type="common">Abyssinian banana</name>
    <name type="synonym">Musa ensete</name>
    <dbReference type="NCBI Taxonomy" id="4639"/>
    <lineage>
        <taxon>Eukaryota</taxon>
        <taxon>Viridiplantae</taxon>
        <taxon>Streptophyta</taxon>
        <taxon>Embryophyta</taxon>
        <taxon>Tracheophyta</taxon>
        <taxon>Spermatophyta</taxon>
        <taxon>Magnoliopsida</taxon>
        <taxon>Liliopsida</taxon>
        <taxon>Zingiberales</taxon>
        <taxon>Musaceae</taxon>
        <taxon>Ensete</taxon>
    </lineage>
</organism>
<gene>
    <name evidence="2" type="ORF">OPV22_011733</name>
</gene>